<accession>A0ABM1R647</accession>
<dbReference type="InterPro" id="IPR001810">
    <property type="entry name" value="F-box_dom"/>
</dbReference>
<evidence type="ECO:0000313" key="3">
    <source>
        <dbReference type="RefSeq" id="XP_019094485.1"/>
    </source>
</evidence>
<dbReference type="SMART" id="SM00256">
    <property type="entry name" value="FBOX"/>
    <property type="match status" value="1"/>
</dbReference>
<proteinExistence type="predicted"/>
<dbReference type="PANTHER" id="PTHR31900">
    <property type="entry name" value="F-BOX/RNI SUPERFAMILY PROTEIN-RELATED"/>
    <property type="match status" value="1"/>
</dbReference>
<dbReference type="Proteomes" id="UP000694864">
    <property type="component" value="Chromosome 17"/>
</dbReference>
<dbReference type="InterPro" id="IPR036047">
    <property type="entry name" value="F-box-like_dom_sf"/>
</dbReference>
<dbReference type="SUPFAM" id="SSF81383">
    <property type="entry name" value="F-box domain"/>
    <property type="match status" value="1"/>
</dbReference>
<dbReference type="Gene3D" id="3.80.10.10">
    <property type="entry name" value="Ribonuclease Inhibitor"/>
    <property type="match status" value="1"/>
</dbReference>
<organism evidence="2 3">
    <name type="scientific">Camelina sativa</name>
    <name type="common">False flax</name>
    <name type="synonym">Myagrum sativum</name>
    <dbReference type="NCBI Taxonomy" id="90675"/>
    <lineage>
        <taxon>Eukaryota</taxon>
        <taxon>Viridiplantae</taxon>
        <taxon>Streptophyta</taxon>
        <taxon>Embryophyta</taxon>
        <taxon>Tracheophyta</taxon>
        <taxon>Spermatophyta</taxon>
        <taxon>Magnoliopsida</taxon>
        <taxon>eudicotyledons</taxon>
        <taxon>Gunneridae</taxon>
        <taxon>Pentapetalae</taxon>
        <taxon>rosids</taxon>
        <taxon>malvids</taxon>
        <taxon>Brassicales</taxon>
        <taxon>Brassicaceae</taxon>
        <taxon>Camelineae</taxon>
        <taxon>Camelina</taxon>
    </lineage>
</organism>
<dbReference type="InterPro" id="IPR050232">
    <property type="entry name" value="FBL13/AtMIF1-like"/>
</dbReference>
<dbReference type="InterPro" id="IPR006566">
    <property type="entry name" value="FBD"/>
</dbReference>
<keyword evidence="2" id="KW-1185">Reference proteome</keyword>
<dbReference type="Pfam" id="PF00646">
    <property type="entry name" value="F-box"/>
    <property type="match status" value="1"/>
</dbReference>
<reference evidence="3" key="2">
    <citation type="submission" date="2025-08" db="UniProtKB">
        <authorList>
            <consortium name="RefSeq"/>
        </authorList>
    </citation>
    <scope>IDENTIFICATION</scope>
    <source>
        <tissue evidence="3">Leaf</tissue>
    </source>
</reference>
<evidence type="ECO:0000259" key="1">
    <source>
        <dbReference type="PROSITE" id="PS50181"/>
    </source>
</evidence>
<sequence length="428" mass="49078">MDQLPEELLLRILSFLPTMKDVVATMVLSKQWKSLWMFVPELVYDDSYQSIDYERFSRFVDRSLFLHEAPVIETLYFKLGQTCGAEDIRVWIRAAEKFSVRELHIKFVSPSDASPTILPRSLYTRCRMLVTLILVEAVLVDDVNCPISFPSLKLLHLVYLTYPGGDEFVNKLLSSCPVLEKLVVMQFPGDNVTIFTIRVPSLKHLRMLKPLQHYSDNAHGFVIDVPSLETLEIVDYTDGFCVIENEMPNIVRASIDCNQTHRGRIILSSIIMSVKCLFLCLPTSEVFSCMQDAYHVGSIFHHLVELTLCTCDEQWLNLLLRLLGDSPKLRSLRLIQVHNPCWIKPSPCWIKPSSVPKCLLSSFETLECRDYEGKEEEKELLGYILRNGSCLKKVTVSSTSTDSEKKLEMIKEELLSIRRSPTCQLVFN</sequence>
<dbReference type="Pfam" id="PF08387">
    <property type="entry name" value="FBD"/>
    <property type="match status" value="1"/>
</dbReference>
<dbReference type="Gene3D" id="1.20.1280.50">
    <property type="match status" value="1"/>
</dbReference>
<dbReference type="CDD" id="cd22160">
    <property type="entry name" value="F-box_AtFBL13-like"/>
    <property type="match status" value="1"/>
</dbReference>
<evidence type="ECO:0000313" key="2">
    <source>
        <dbReference type="Proteomes" id="UP000694864"/>
    </source>
</evidence>
<reference evidence="2" key="1">
    <citation type="journal article" date="2014" name="Nat. Commun.">
        <title>The emerging biofuel crop Camelina sativa retains a highly undifferentiated hexaploid genome structure.</title>
        <authorList>
            <person name="Kagale S."/>
            <person name="Koh C."/>
            <person name="Nixon J."/>
            <person name="Bollina V."/>
            <person name="Clarke W.E."/>
            <person name="Tuteja R."/>
            <person name="Spillane C."/>
            <person name="Robinson S.J."/>
            <person name="Links M.G."/>
            <person name="Clarke C."/>
            <person name="Higgins E.E."/>
            <person name="Huebert T."/>
            <person name="Sharpe A.G."/>
            <person name="Parkin I.A."/>
        </authorList>
    </citation>
    <scope>NUCLEOTIDE SEQUENCE [LARGE SCALE GENOMIC DNA]</scope>
    <source>
        <strain evidence="2">cv. DH55</strain>
    </source>
</reference>
<dbReference type="InterPro" id="IPR032675">
    <property type="entry name" value="LRR_dom_sf"/>
</dbReference>
<dbReference type="SMART" id="SM00579">
    <property type="entry name" value="FBD"/>
    <property type="match status" value="1"/>
</dbReference>
<dbReference type="GeneID" id="104759555"/>
<dbReference type="PANTHER" id="PTHR31900:SF34">
    <property type="entry name" value="EMB|CAB62440.1-RELATED"/>
    <property type="match status" value="1"/>
</dbReference>
<dbReference type="PROSITE" id="PS50181">
    <property type="entry name" value="FBOX"/>
    <property type="match status" value="1"/>
</dbReference>
<dbReference type="SUPFAM" id="SSF52047">
    <property type="entry name" value="RNI-like"/>
    <property type="match status" value="1"/>
</dbReference>
<feature type="domain" description="F-box" evidence="1">
    <location>
        <begin position="1"/>
        <end position="51"/>
    </location>
</feature>
<name>A0ABM1R647_CAMSA</name>
<dbReference type="InterPro" id="IPR055411">
    <property type="entry name" value="LRR_FXL15/At3g58940/PEG3-like"/>
</dbReference>
<gene>
    <name evidence="3" type="primary">LOC104759555</name>
</gene>
<dbReference type="RefSeq" id="XP_019094485.1">
    <property type="nucleotide sequence ID" value="XM_019238940.1"/>
</dbReference>
<dbReference type="InterPro" id="IPR053781">
    <property type="entry name" value="F-box_AtFBL13-like"/>
</dbReference>
<protein>
    <submittedName>
        <fullName evidence="3">Probable FBD-associated F-box protein At1g32375</fullName>
    </submittedName>
</protein>
<dbReference type="Pfam" id="PF24758">
    <property type="entry name" value="LRR_At5g56370"/>
    <property type="match status" value="1"/>
</dbReference>